<gene>
    <name evidence="2" type="ORF">J2S19_002817</name>
</gene>
<feature type="compositionally biased region" description="Polar residues" evidence="1">
    <location>
        <begin position="1"/>
        <end position="12"/>
    </location>
</feature>
<feature type="region of interest" description="Disordered" evidence="1">
    <location>
        <begin position="1"/>
        <end position="33"/>
    </location>
</feature>
<evidence type="ECO:0000256" key="1">
    <source>
        <dbReference type="SAM" id="MobiDB-lite"/>
    </source>
</evidence>
<name>A0ABT9ZGX5_9BACI</name>
<evidence type="ECO:0000313" key="3">
    <source>
        <dbReference type="Proteomes" id="UP001234495"/>
    </source>
</evidence>
<sequence>MKPKTRANQSQIRLHHKAYEAENENESESKPSS</sequence>
<dbReference type="EMBL" id="JAUSUD010000013">
    <property type="protein sequence ID" value="MDQ0231534.1"/>
    <property type="molecule type" value="Genomic_DNA"/>
</dbReference>
<organism evidence="2 3">
    <name type="scientific">Metabacillus malikii</name>
    <dbReference type="NCBI Taxonomy" id="1504265"/>
    <lineage>
        <taxon>Bacteria</taxon>
        <taxon>Bacillati</taxon>
        <taxon>Bacillota</taxon>
        <taxon>Bacilli</taxon>
        <taxon>Bacillales</taxon>
        <taxon>Bacillaceae</taxon>
        <taxon>Metabacillus</taxon>
    </lineage>
</organism>
<evidence type="ECO:0000313" key="2">
    <source>
        <dbReference type="EMBL" id="MDQ0231534.1"/>
    </source>
</evidence>
<proteinExistence type="predicted"/>
<reference evidence="2 3" key="1">
    <citation type="submission" date="2023-07" db="EMBL/GenBank/DDBJ databases">
        <title>Genomic Encyclopedia of Type Strains, Phase IV (KMG-IV): sequencing the most valuable type-strain genomes for metagenomic binning, comparative biology and taxonomic classification.</title>
        <authorList>
            <person name="Goeker M."/>
        </authorList>
    </citation>
    <scope>NUCLEOTIDE SEQUENCE [LARGE SCALE GENOMIC DNA]</scope>
    <source>
        <strain evidence="2 3">DSM 29005</strain>
    </source>
</reference>
<accession>A0ABT9ZGX5</accession>
<comment type="caution">
    <text evidence="2">The sequence shown here is derived from an EMBL/GenBank/DDBJ whole genome shotgun (WGS) entry which is preliminary data.</text>
</comment>
<dbReference type="Proteomes" id="UP001234495">
    <property type="component" value="Unassembled WGS sequence"/>
</dbReference>
<protein>
    <submittedName>
        <fullName evidence="2">Uncharacterized protein</fullName>
    </submittedName>
</protein>
<keyword evidence="3" id="KW-1185">Reference proteome</keyword>